<keyword evidence="4" id="KW-1185">Reference proteome</keyword>
<proteinExistence type="predicted"/>
<sequence length="217" mass="23838">MAADDIEGEVPADQSDIPVTAEPPADSVLRTTGTDHITLIGSNEEATVEFYRDVLGMPLVMRQPNLDAPEVTHLFFDSGDGRIVTFFVEEDRENAPGQRPGIGAVHHLAFSIEAEELPEIKEALSEHGHRFAEFDRGAFHSLYTRDHNGLTIELVVDKYDVPDDERGRVMAHAQAKRVEAGADYVDDEHMEAAIEELGLDVVKNEVPDAATGTGYTE</sequence>
<evidence type="ECO:0000256" key="1">
    <source>
        <dbReference type="SAM" id="MobiDB-lite"/>
    </source>
</evidence>
<dbReference type="GeneID" id="81125151"/>
<feature type="region of interest" description="Disordered" evidence="1">
    <location>
        <begin position="1"/>
        <end position="29"/>
    </location>
</feature>
<comment type="caution">
    <text evidence="3">The sequence shown here is derived from an EMBL/GenBank/DDBJ whole genome shotgun (WGS) entry which is preliminary data.</text>
</comment>
<dbReference type="PROSITE" id="PS51819">
    <property type="entry name" value="VOC"/>
    <property type="match status" value="1"/>
</dbReference>
<dbReference type="Pfam" id="PF00903">
    <property type="entry name" value="Glyoxalase"/>
    <property type="match status" value="1"/>
</dbReference>
<dbReference type="EMBL" id="JBHTAH010000005">
    <property type="protein sequence ID" value="MFC7069400.1"/>
    <property type="molecule type" value="Genomic_DNA"/>
</dbReference>
<evidence type="ECO:0000313" key="4">
    <source>
        <dbReference type="Proteomes" id="UP001596461"/>
    </source>
</evidence>
<dbReference type="InterPro" id="IPR004360">
    <property type="entry name" value="Glyas_Fos-R_dOase_dom"/>
</dbReference>
<dbReference type="InterPro" id="IPR037523">
    <property type="entry name" value="VOC_core"/>
</dbReference>
<dbReference type="InterPro" id="IPR029068">
    <property type="entry name" value="Glyas_Bleomycin-R_OHBP_Dase"/>
</dbReference>
<accession>A0ABD5WD08</accession>
<dbReference type="AlphaFoldDB" id="A0ABD5WD08"/>
<evidence type="ECO:0000313" key="3">
    <source>
        <dbReference type="EMBL" id="MFC7069400.1"/>
    </source>
</evidence>
<dbReference type="InterPro" id="IPR052537">
    <property type="entry name" value="Extradiol_RC_dioxygenase"/>
</dbReference>
<dbReference type="PANTHER" id="PTHR36110:SF4">
    <property type="entry name" value="RING-CLEAVING DIOXYGENASE MHQA-RELATED"/>
    <property type="match status" value="1"/>
</dbReference>
<feature type="compositionally biased region" description="Acidic residues" evidence="1">
    <location>
        <begin position="1"/>
        <end position="10"/>
    </location>
</feature>
<organism evidence="3 4">
    <name type="scientific">Halobaculum lipolyticum</name>
    <dbReference type="NCBI Taxonomy" id="3032001"/>
    <lineage>
        <taxon>Archaea</taxon>
        <taxon>Methanobacteriati</taxon>
        <taxon>Methanobacteriota</taxon>
        <taxon>Stenosarchaea group</taxon>
        <taxon>Halobacteria</taxon>
        <taxon>Halobacteriales</taxon>
        <taxon>Haloferacaceae</taxon>
        <taxon>Halobaculum</taxon>
    </lineage>
</organism>
<protein>
    <submittedName>
        <fullName evidence="3">VOC family protein</fullName>
    </submittedName>
</protein>
<feature type="domain" description="VOC" evidence="2">
    <location>
        <begin position="33"/>
        <end position="157"/>
    </location>
</feature>
<name>A0ABD5WD08_9EURY</name>
<dbReference type="SUPFAM" id="SSF54593">
    <property type="entry name" value="Glyoxalase/Bleomycin resistance protein/Dihydroxybiphenyl dioxygenase"/>
    <property type="match status" value="1"/>
</dbReference>
<gene>
    <name evidence="3" type="ORF">ACFQL9_07090</name>
</gene>
<dbReference type="PANTHER" id="PTHR36110">
    <property type="entry name" value="RING-CLEAVING DIOXYGENASE MHQE-RELATED"/>
    <property type="match status" value="1"/>
</dbReference>
<dbReference type="RefSeq" id="WP_284030321.1">
    <property type="nucleotide sequence ID" value="NZ_CP126154.1"/>
</dbReference>
<dbReference type="Proteomes" id="UP001596461">
    <property type="component" value="Unassembled WGS sequence"/>
</dbReference>
<dbReference type="Gene3D" id="3.10.180.10">
    <property type="entry name" value="2,3-Dihydroxybiphenyl 1,2-Dioxygenase, domain 1"/>
    <property type="match status" value="1"/>
</dbReference>
<evidence type="ECO:0000259" key="2">
    <source>
        <dbReference type="PROSITE" id="PS51819"/>
    </source>
</evidence>
<reference evidence="3 4" key="1">
    <citation type="journal article" date="2019" name="Int. J. Syst. Evol. Microbiol.">
        <title>The Global Catalogue of Microorganisms (GCM) 10K type strain sequencing project: providing services to taxonomists for standard genome sequencing and annotation.</title>
        <authorList>
            <consortium name="The Broad Institute Genomics Platform"/>
            <consortium name="The Broad Institute Genome Sequencing Center for Infectious Disease"/>
            <person name="Wu L."/>
            <person name="Ma J."/>
        </authorList>
    </citation>
    <scope>NUCLEOTIDE SEQUENCE [LARGE SCALE GENOMIC DNA]</scope>
    <source>
        <strain evidence="3 4">DT31</strain>
    </source>
</reference>